<dbReference type="OrthoDB" id="199743at2"/>
<keyword evidence="9" id="KW-1185">Reference proteome</keyword>
<comment type="subunit">
    <text evidence="3">Homodimer.</text>
</comment>
<organism evidence="8 9">
    <name type="scientific">Allonocardiopsis opalescens</name>
    <dbReference type="NCBI Taxonomy" id="1144618"/>
    <lineage>
        <taxon>Bacteria</taxon>
        <taxon>Bacillati</taxon>
        <taxon>Actinomycetota</taxon>
        <taxon>Actinomycetes</taxon>
        <taxon>Streptosporangiales</taxon>
        <taxon>Allonocardiopsis</taxon>
    </lineage>
</organism>
<dbReference type="InterPro" id="IPR015421">
    <property type="entry name" value="PyrdxlP-dep_Trfase_major"/>
</dbReference>
<dbReference type="InterPro" id="IPR004839">
    <property type="entry name" value="Aminotransferase_I/II_large"/>
</dbReference>
<evidence type="ECO:0000256" key="5">
    <source>
        <dbReference type="ARBA" id="ARBA00022679"/>
    </source>
</evidence>
<dbReference type="AlphaFoldDB" id="A0A2T0PTS8"/>
<protein>
    <submittedName>
        <fullName evidence="8">DNA-binding transcriptional MocR family regulator</fullName>
    </submittedName>
</protein>
<evidence type="ECO:0000256" key="3">
    <source>
        <dbReference type="ARBA" id="ARBA00011738"/>
    </source>
</evidence>
<accession>A0A2T0PTS8</accession>
<dbReference type="SUPFAM" id="SSF53383">
    <property type="entry name" value="PLP-dependent transferases"/>
    <property type="match status" value="1"/>
</dbReference>
<sequence>MSDPQASPHGSRIDPFVDAYAARAAGMVASEVRALFAVASRPEVVSLAGGMPNVGALPLGELAELVAELVRADGARALQYGSAQGDERLREHICEVMALEGIGAGAGDVVVTVGSQQALDLLTRVFVDPGDVVVCEGPTYVTALNTFAAYQAQVVQVPMDGDGLVPEALEEALGRLASAGRRVKFLYTVPTFHNPAGVTLSAERRARVLEVCDRFGVLVVEDNPYGLLGFDAEPMRALRADSAGGVVYLGSFSKTIAPGFRVGWALAPPAVRDKLVLAAESAMLSHSSFNQLVVGRYLAIQPWRRQIKEFTEMYRQRRDALLESLEAWMPAGASWTRPGGGFFVWLTLPEGLDAKTMLPRAVAERVAYVPGSGFFADGSGRGNIRLSYCYPPPELIREGVRRLAGVIDAESGLRGAFTRPRTT</sequence>
<comment type="similarity">
    <text evidence="2">Belongs to the class-I pyridoxal-phosphate-dependent aminotransferase family.</text>
</comment>
<dbReference type="EMBL" id="PVZC01000010">
    <property type="protein sequence ID" value="PRX92301.1"/>
    <property type="molecule type" value="Genomic_DNA"/>
</dbReference>
<keyword evidence="5" id="KW-0808">Transferase</keyword>
<feature type="domain" description="Aminotransferase class I/classII large" evidence="7">
    <location>
        <begin position="59"/>
        <end position="403"/>
    </location>
</feature>
<evidence type="ECO:0000256" key="2">
    <source>
        <dbReference type="ARBA" id="ARBA00007441"/>
    </source>
</evidence>
<comment type="caution">
    <text evidence="8">The sequence shown here is derived from an EMBL/GenBank/DDBJ whole genome shotgun (WGS) entry which is preliminary data.</text>
</comment>
<keyword evidence="6" id="KW-0663">Pyridoxal phosphate</keyword>
<dbReference type="Gene3D" id="3.90.1150.10">
    <property type="entry name" value="Aspartate Aminotransferase, domain 1"/>
    <property type="match status" value="1"/>
</dbReference>
<dbReference type="CDD" id="cd00609">
    <property type="entry name" value="AAT_like"/>
    <property type="match status" value="1"/>
</dbReference>
<dbReference type="InterPro" id="IPR015424">
    <property type="entry name" value="PyrdxlP-dep_Trfase"/>
</dbReference>
<evidence type="ECO:0000259" key="7">
    <source>
        <dbReference type="Pfam" id="PF00155"/>
    </source>
</evidence>
<dbReference type="GO" id="GO:0030170">
    <property type="term" value="F:pyridoxal phosphate binding"/>
    <property type="evidence" value="ECO:0007669"/>
    <property type="project" value="InterPro"/>
</dbReference>
<proteinExistence type="inferred from homology"/>
<dbReference type="InterPro" id="IPR015422">
    <property type="entry name" value="PyrdxlP-dep_Trfase_small"/>
</dbReference>
<gene>
    <name evidence="8" type="ORF">CLV72_11061</name>
</gene>
<evidence type="ECO:0000256" key="4">
    <source>
        <dbReference type="ARBA" id="ARBA00022576"/>
    </source>
</evidence>
<evidence type="ECO:0000256" key="1">
    <source>
        <dbReference type="ARBA" id="ARBA00001933"/>
    </source>
</evidence>
<reference evidence="8 9" key="1">
    <citation type="submission" date="2018-03" db="EMBL/GenBank/DDBJ databases">
        <title>Genomic Encyclopedia of Archaeal and Bacterial Type Strains, Phase II (KMG-II): from individual species to whole genera.</title>
        <authorList>
            <person name="Goeker M."/>
        </authorList>
    </citation>
    <scope>NUCLEOTIDE SEQUENCE [LARGE SCALE GENOMIC DNA]</scope>
    <source>
        <strain evidence="8 9">DSM 45601</strain>
    </source>
</reference>
<keyword evidence="8" id="KW-0238">DNA-binding</keyword>
<dbReference type="RefSeq" id="WP_106252419.1">
    <property type="nucleotide sequence ID" value="NZ_PVZC01000010.1"/>
</dbReference>
<dbReference type="Proteomes" id="UP000237846">
    <property type="component" value="Unassembled WGS sequence"/>
</dbReference>
<dbReference type="PANTHER" id="PTHR42790:SF19">
    <property type="entry name" value="KYNURENINE_ALPHA-AMINOADIPATE AMINOTRANSFERASE, MITOCHONDRIAL"/>
    <property type="match status" value="1"/>
</dbReference>
<evidence type="ECO:0000256" key="6">
    <source>
        <dbReference type="ARBA" id="ARBA00022898"/>
    </source>
</evidence>
<comment type="cofactor">
    <cofactor evidence="1">
        <name>pyridoxal 5'-phosphate</name>
        <dbReference type="ChEBI" id="CHEBI:597326"/>
    </cofactor>
</comment>
<dbReference type="GO" id="GO:1901605">
    <property type="term" value="P:alpha-amino acid metabolic process"/>
    <property type="evidence" value="ECO:0007669"/>
    <property type="project" value="TreeGrafter"/>
</dbReference>
<evidence type="ECO:0000313" key="9">
    <source>
        <dbReference type="Proteomes" id="UP000237846"/>
    </source>
</evidence>
<dbReference type="Pfam" id="PF00155">
    <property type="entry name" value="Aminotran_1_2"/>
    <property type="match status" value="1"/>
</dbReference>
<dbReference type="GO" id="GO:0003677">
    <property type="term" value="F:DNA binding"/>
    <property type="evidence" value="ECO:0007669"/>
    <property type="project" value="UniProtKB-KW"/>
</dbReference>
<dbReference type="PANTHER" id="PTHR42790">
    <property type="entry name" value="AMINOTRANSFERASE"/>
    <property type="match status" value="1"/>
</dbReference>
<dbReference type="GO" id="GO:0008483">
    <property type="term" value="F:transaminase activity"/>
    <property type="evidence" value="ECO:0007669"/>
    <property type="project" value="UniProtKB-KW"/>
</dbReference>
<dbReference type="InterPro" id="IPR050859">
    <property type="entry name" value="Class-I_PLP-dep_aminotransf"/>
</dbReference>
<dbReference type="FunFam" id="3.40.640.10:FF:000053">
    <property type="entry name" value="Aminotransferase, class I"/>
    <property type="match status" value="1"/>
</dbReference>
<evidence type="ECO:0000313" key="8">
    <source>
        <dbReference type="EMBL" id="PRX92301.1"/>
    </source>
</evidence>
<dbReference type="Gene3D" id="3.40.640.10">
    <property type="entry name" value="Type I PLP-dependent aspartate aminotransferase-like (Major domain)"/>
    <property type="match status" value="1"/>
</dbReference>
<name>A0A2T0PTS8_9ACTN</name>
<keyword evidence="4" id="KW-0032">Aminotransferase</keyword>